<dbReference type="Proteomes" id="UP000825072">
    <property type="component" value="Chromosome 1"/>
</dbReference>
<dbReference type="PANTHER" id="PTHR42924:SF3">
    <property type="entry name" value="POLYMERASE_HISTIDINOL PHOSPHATASE N-TERMINAL DOMAIN-CONTAINING PROTEIN"/>
    <property type="match status" value="1"/>
</dbReference>
<proteinExistence type="predicted"/>
<dbReference type="InterPro" id="IPR004013">
    <property type="entry name" value="PHP_dom"/>
</dbReference>
<accession>A0AAD1NVS2</accession>
<dbReference type="Gene3D" id="1.10.150.650">
    <property type="match status" value="1"/>
</dbReference>
<evidence type="ECO:0000259" key="1">
    <source>
        <dbReference type="SMART" id="SM00481"/>
    </source>
</evidence>
<evidence type="ECO:0000313" key="2">
    <source>
        <dbReference type="EMBL" id="BCY24969.1"/>
    </source>
</evidence>
<reference evidence="2" key="1">
    <citation type="submission" date="2021-06" db="EMBL/GenBank/DDBJ databases">
        <title>Genome sequence of Cutibacterium modestum strain KB17-24694.</title>
        <authorList>
            <person name="Dekio I."/>
            <person name="Asahina A."/>
            <person name="Nishida M."/>
        </authorList>
    </citation>
    <scope>NUCLEOTIDE SEQUENCE</scope>
    <source>
        <strain evidence="2">KB17-24694</strain>
    </source>
</reference>
<dbReference type="InterPro" id="IPR052018">
    <property type="entry name" value="PHP_domain"/>
</dbReference>
<dbReference type="AlphaFoldDB" id="A0AAD1NVS2"/>
<dbReference type="EMBL" id="AP024747">
    <property type="protein sequence ID" value="BCY24969.1"/>
    <property type="molecule type" value="Genomic_DNA"/>
</dbReference>
<dbReference type="InterPro" id="IPR003141">
    <property type="entry name" value="Pol/His_phosphatase_N"/>
</dbReference>
<dbReference type="Gene3D" id="3.20.20.140">
    <property type="entry name" value="Metal-dependent hydrolases"/>
    <property type="match status" value="1"/>
</dbReference>
<gene>
    <name evidence="2" type="ORF">KB1_09590</name>
</gene>
<dbReference type="SMART" id="SM00481">
    <property type="entry name" value="POLIIIAc"/>
    <property type="match status" value="1"/>
</dbReference>
<dbReference type="SUPFAM" id="SSF89550">
    <property type="entry name" value="PHP domain-like"/>
    <property type="match status" value="1"/>
</dbReference>
<dbReference type="Pfam" id="PF02811">
    <property type="entry name" value="PHP"/>
    <property type="match status" value="1"/>
</dbReference>
<organism evidence="2 3">
    <name type="scientific">Cutibacterium modestum</name>
    <dbReference type="NCBI Taxonomy" id="2559073"/>
    <lineage>
        <taxon>Bacteria</taxon>
        <taxon>Bacillati</taxon>
        <taxon>Actinomycetota</taxon>
        <taxon>Actinomycetes</taxon>
        <taxon>Propionibacteriales</taxon>
        <taxon>Propionibacteriaceae</taxon>
        <taxon>Cutibacterium</taxon>
    </lineage>
</organism>
<sequence length="286" mass="31089">MRIDLHTHSTISDGTDSPTRLMMKAARSGLGVVALTDHDTFDGLEEAQAAGQRFGVRLLPGFEMTCHIGGRDVHLLGYGARPDDPVLGRELQATRASRAGRLDAICQRLSDAGMTVTINDVHRAAGAASSLGRPHVADAMVAKGYVEDRDEAFRDWLSDGKPAYVPRHSVALEVGIDLVHNAGGVAVLAHPWGRRAQQVLTPQVIASLSAYHQLDGIEVEHQDHDQVARRMLFDLGGRLGLVRTGASDYHGSGKKDHELGCNFTRETAYRELVTRIQLRGGVLRVR</sequence>
<dbReference type="GO" id="GO:0004534">
    <property type="term" value="F:5'-3' RNA exonuclease activity"/>
    <property type="evidence" value="ECO:0007669"/>
    <property type="project" value="TreeGrafter"/>
</dbReference>
<name>A0AAD1NVS2_9ACTN</name>
<dbReference type="GO" id="GO:0035312">
    <property type="term" value="F:5'-3' DNA exonuclease activity"/>
    <property type="evidence" value="ECO:0007669"/>
    <property type="project" value="TreeGrafter"/>
</dbReference>
<dbReference type="PANTHER" id="PTHR42924">
    <property type="entry name" value="EXONUCLEASE"/>
    <property type="match status" value="1"/>
</dbReference>
<dbReference type="CDD" id="cd07438">
    <property type="entry name" value="PHP_HisPPase_AMP"/>
    <property type="match status" value="1"/>
</dbReference>
<feature type="domain" description="Polymerase/histidinol phosphatase N-terminal" evidence="1">
    <location>
        <begin position="3"/>
        <end position="68"/>
    </location>
</feature>
<dbReference type="InterPro" id="IPR016195">
    <property type="entry name" value="Pol/histidinol_Pase-like"/>
</dbReference>
<protein>
    <submittedName>
        <fullName evidence="2">Phosphatase</fullName>
    </submittedName>
</protein>
<evidence type="ECO:0000313" key="3">
    <source>
        <dbReference type="Proteomes" id="UP000825072"/>
    </source>
</evidence>